<name>A0AAN6M1T4_9PLEO</name>
<protein>
    <submittedName>
        <fullName evidence="2">Uncharacterized protein</fullName>
    </submittedName>
</protein>
<gene>
    <name evidence="2" type="ORF">GRF29_69g2015213</name>
</gene>
<sequence length="223" mass="25468">MVESTSKPNTIRASSDDSVASRTSSTHSVQSATSSLRSALKKPFQGWTKEALWAKHDLDDVYNFPTVTNTSTPAILSFLPSAPAIPLQRPPKPTNEPRHLTRPLPNHLVPHPRHNNHIPHPHPLHISRTTNSIPLPQHRQTRDPPPNRLPHRLVIIKHPPIPHHPDHRRRMPLMLPQLPRFHRPSHHLPPFDPLLPVPRHNQLPTFQPRMHPLPRRDLVPTPT</sequence>
<organism evidence="2 3">
    <name type="scientific">Pseudopithomyces chartarum</name>
    <dbReference type="NCBI Taxonomy" id="1892770"/>
    <lineage>
        <taxon>Eukaryota</taxon>
        <taxon>Fungi</taxon>
        <taxon>Dikarya</taxon>
        <taxon>Ascomycota</taxon>
        <taxon>Pezizomycotina</taxon>
        <taxon>Dothideomycetes</taxon>
        <taxon>Pleosporomycetidae</taxon>
        <taxon>Pleosporales</taxon>
        <taxon>Massarineae</taxon>
        <taxon>Didymosphaeriaceae</taxon>
        <taxon>Pseudopithomyces</taxon>
    </lineage>
</organism>
<feature type="region of interest" description="Disordered" evidence="1">
    <location>
        <begin position="204"/>
        <end position="223"/>
    </location>
</feature>
<feature type="compositionally biased region" description="Low complexity" evidence="1">
    <location>
        <begin position="12"/>
        <end position="35"/>
    </location>
</feature>
<feature type="region of interest" description="Disordered" evidence="1">
    <location>
        <begin position="1"/>
        <end position="39"/>
    </location>
</feature>
<feature type="compositionally biased region" description="Polar residues" evidence="1">
    <location>
        <begin position="1"/>
        <end position="11"/>
    </location>
</feature>
<dbReference type="AlphaFoldDB" id="A0AAN6M1T4"/>
<evidence type="ECO:0000313" key="3">
    <source>
        <dbReference type="Proteomes" id="UP001280581"/>
    </source>
</evidence>
<accession>A0AAN6M1T4</accession>
<evidence type="ECO:0000313" key="2">
    <source>
        <dbReference type="EMBL" id="KAK3209499.1"/>
    </source>
</evidence>
<dbReference type="Proteomes" id="UP001280581">
    <property type="component" value="Unassembled WGS sequence"/>
</dbReference>
<reference evidence="2 3" key="1">
    <citation type="submission" date="2021-02" db="EMBL/GenBank/DDBJ databases">
        <title>Genome assembly of Pseudopithomyces chartarum.</title>
        <authorList>
            <person name="Jauregui R."/>
            <person name="Singh J."/>
            <person name="Voisey C."/>
        </authorList>
    </citation>
    <scope>NUCLEOTIDE SEQUENCE [LARGE SCALE GENOMIC DNA]</scope>
    <source>
        <strain evidence="2 3">AGR01</strain>
    </source>
</reference>
<evidence type="ECO:0000256" key="1">
    <source>
        <dbReference type="SAM" id="MobiDB-lite"/>
    </source>
</evidence>
<dbReference type="EMBL" id="WVTA01000006">
    <property type="protein sequence ID" value="KAK3209499.1"/>
    <property type="molecule type" value="Genomic_DNA"/>
</dbReference>
<keyword evidence="3" id="KW-1185">Reference proteome</keyword>
<proteinExistence type="predicted"/>
<feature type="compositionally biased region" description="Basic and acidic residues" evidence="1">
    <location>
        <begin position="214"/>
        <end position="223"/>
    </location>
</feature>
<comment type="caution">
    <text evidence="2">The sequence shown here is derived from an EMBL/GenBank/DDBJ whole genome shotgun (WGS) entry which is preliminary data.</text>
</comment>